<organism evidence="1 2">
    <name type="scientific">Pisolithus microcarpus 441</name>
    <dbReference type="NCBI Taxonomy" id="765257"/>
    <lineage>
        <taxon>Eukaryota</taxon>
        <taxon>Fungi</taxon>
        <taxon>Dikarya</taxon>
        <taxon>Basidiomycota</taxon>
        <taxon>Agaricomycotina</taxon>
        <taxon>Agaricomycetes</taxon>
        <taxon>Agaricomycetidae</taxon>
        <taxon>Boletales</taxon>
        <taxon>Sclerodermatineae</taxon>
        <taxon>Pisolithaceae</taxon>
        <taxon>Pisolithus</taxon>
    </lineage>
</organism>
<reference evidence="2" key="2">
    <citation type="submission" date="2015-01" db="EMBL/GenBank/DDBJ databases">
        <title>Evolutionary Origins and Diversification of the Mycorrhizal Mutualists.</title>
        <authorList>
            <consortium name="DOE Joint Genome Institute"/>
            <consortium name="Mycorrhizal Genomics Consortium"/>
            <person name="Kohler A."/>
            <person name="Kuo A."/>
            <person name="Nagy L.G."/>
            <person name="Floudas D."/>
            <person name="Copeland A."/>
            <person name="Barry K.W."/>
            <person name="Cichocki N."/>
            <person name="Veneault-Fourrey C."/>
            <person name="LaButti K."/>
            <person name="Lindquist E.A."/>
            <person name="Lipzen A."/>
            <person name="Lundell T."/>
            <person name="Morin E."/>
            <person name="Murat C."/>
            <person name="Riley R."/>
            <person name="Ohm R."/>
            <person name="Sun H."/>
            <person name="Tunlid A."/>
            <person name="Henrissat B."/>
            <person name="Grigoriev I.V."/>
            <person name="Hibbett D.S."/>
            <person name="Martin F."/>
        </authorList>
    </citation>
    <scope>NUCLEOTIDE SEQUENCE [LARGE SCALE GENOMIC DNA]</scope>
    <source>
        <strain evidence="2">441</strain>
    </source>
</reference>
<sequence>MNSNQLILECKHARNMQGLVIELSTPWLIDTLCHFLQLQLYCDDNHDPEDVPLDKCPLYDGPIHVYNSVCSMFYAPSDMSGIHSMHCEYICSCPERRNMGPHYNCVYVVTDPHVEGVLGLDVAHVLCFFHLII</sequence>
<dbReference type="AlphaFoldDB" id="A0A0C9Y8C6"/>
<dbReference type="STRING" id="765257.A0A0C9Y8C6"/>
<reference evidence="1 2" key="1">
    <citation type="submission" date="2014-04" db="EMBL/GenBank/DDBJ databases">
        <authorList>
            <consortium name="DOE Joint Genome Institute"/>
            <person name="Kuo A."/>
            <person name="Kohler A."/>
            <person name="Costa M.D."/>
            <person name="Nagy L.G."/>
            <person name="Floudas D."/>
            <person name="Copeland A."/>
            <person name="Barry K.W."/>
            <person name="Cichocki N."/>
            <person name="Veneault-Fourrey C."/>
            <person name="LaButti K."/>
            <person name="Lindquist E.A."/>
            <person name="Lipzen A."/>
            <person name="Lundell T."/>
            <person name="Morin E."/>
            <person name="Murat C."/>
            <person name="Sun H."/>
            <person name="Tunlid A."/>
            <person name="Henrissat B."/>
            <person name="Grigoriev I.V."/>
            <person name="Hibbett D.S."/>
            <person name="Martin F."/>
            <person name="Nordberg H.P."/>
            <person name="Cantor M.N."/>
            <person name="Hua S.X."/>
        </authorList>
    </citation>
    <scope>NUCLEOTIDE SEQUENCE [LARGE SCALE GENOMIC DNA]</scope>
    <source>
        <strain evidence="1 2">441</strain>
    </source>
</reference>
<gene>
    <name evidence="1" type="ORF">PISMIDRAFT_119342</name>
</gene>
<name>A0A0C9Y8C6_9AGAM</name>
<accession>A0A0C9Y8C6</accession>
<evidence type="ECO:0000313" key="1">
    <source>
        <dbReference type="EMBL" id="KIK13191.1"/>
    </source>
</evidence>
<keyword evidence="2" id="KW-1185">Reference proteome</keyword>
<evidence type="ECO:0000313" key="2">
    <source>
        <dbReference type="Proteomes" id="UP000054018"/>
    </source>
</evidence>
<dbReference type="HOGENOM" id="CLU_006344_15_1_1"/>
<dbReference type="Proteomes" id="UP000054018">
    <property type="component" value="Unassembled WGS sequence"/>
</dbReference>
<dbReference type="EMBL" id="KN834013">
    <property type="protein sequence ID" value="KIK13191.1"/>
    <property type="molecule type" value="Genomic_DNA"/>
</dbReference>
<dbReference type="OrthoDB" id="2679880at2759"/>
<protein>
    <submittedName>
        <fullName evidence="1">Uncharacterized protein</fullName>
    </submittedName>
</protein>
<proteinExistence type="predicted"/>